<keyword evidence="7" id="KW-0067">ATP-binding</keyword>
<keyword evidence="11" id="KW-1185">Reference proteome</keyword>
<dbReference type="PRINTS" id="PR00344">
    <property type="entry name" value="BCTRLSENSOR"/>
</dbReference>
<reference evidence="10 11" key="1">
    <citation type="journal article" date="2014" name="Genome Announc.">
        <title>Draft Genome Sequence of Geobacillus icigianus Strain G1w1T Isolated from Hot Springs in the Valley of Geysers, Kamchatka (Russian Federation).</title>
        <authorList>
            <person name="Bryanskaya A.V."/>
            <person name="Rozanov A.S."/>
            <person name="Logacheva M.D."/>
            <person name="Kotenko A.V."/>
            <person name="Peltek S.E."/>
        </authorList>
    </citation>
    <scope>NUCLEOTIDE SEQUENCE [LARGE SCALE GENOMIC DNA]</scope>
    <source>
        <strain evidence="10 11">G1w1</strain>
    </source>
</reference>
<dbReference type="Pfam" id="PF02518">
    <property type="entry name" value="HATPase_c"/>
    <property type="match status" value="1"/>
</dbReference>
<evidence type="ECO:0000256" key="8">
    <source>
        <dbReference type="ARBA" id="ARBA00023012"/>
    </source>
</evidence>
<evidence type="ECO:0000256" key="1">
    <source>
        <dbReference type="ARBA" id="ARBA00000085"/>
    </source>
</evidence>
<evidence type="ECO:0000256" key="3">
    <source>
        <dbReference type="ARBA" id="ARBA00022553"/>
    </source>
</evidence>
<dbReference type="InterPro" id="IPR003594">
    <property type="entry name" value="HATPase_dom"/>
</dbReference>
<protein>
    <recommendedName>
        <fullName evidence="2">histidine kinase</fullName>
        <ecNumber evidence="2">2.7.13.3</ecNumber>
    </recommendedName>
</protein>
<dbReference type="GO" id="GO:0004673">
    <property type="term" value="F:protein histidine kinase activity"/>
    <property type="evidence" value="ECO:0007669"/>
    <property type="project" value="UniProtKB-EC"/>
</dbReference>
<evidence type="ECO:0000259" key="9">
    <source>
        <dbReference type="PROSITE" id="PS50109"/>
    </source>
</evidence>
<dbReference type="PANTHER" id="PTHR43065:SF10">
    <property type="entry name" value="PEROXIDE STRESS-ACTIVATED HISTIDINE KINASE MAK3"/>
    <property type="match status" value="1"/>
</dbReference>
<keyword evidence="6 10" id="KW-0418">Kinase</keyword>
<comment type="caution">
    <text evidence="10">The sequence shown here is derived from an EMBL/GenBank/DDBJ whole genome shotgun (WGS) entry which is preliminary data.</text>
</comment>
<dbReference type="InterPro" id="IPR036097">
    <property type="entry name" value="HisK_dim/P_sf"/>
</dbReference>
<dbReference type="RefSeq" id="WP_051985032.1">
    <property type="nucleotide sequence ID" value="NZ_JPYA02000001.1"/>
</dbReference>
<name>A0ABU6BEK8_9BACL</name>
<evidence type="ECO:0000256" key="6">
    <source>
        <dbReference type="ARBA" id="ARBA00022777"/>
    </source>
</evidence>
<dbReference type="CDD" id="cd00082">
    <property type="entry name" value="HisKA"/>
    <property type="match status" value="1"/>
</dbReference>
<keyword evidence="3" id="KW-0597">Phosphoprotein</keyword>
<proteinExistence type="predicted"/>
<keyword evidence="5" id="KW-0547">Nucleotide-binding</keyword>
<dbReference type="Pfam" id="PF00512">
    <property type="entry name" value="HisKA"/>
    <property type="match status" value="1"/>
</dbReference>
<keyword evidence="8" id="KW-0902">Two-component regulatory system</keyword>
<dbReference type="InterPro" id="IPR005467">
    <property type="entry name" value="His_kinase_dom"/>
</dbReference>
<evidence type="ECO:0000313" key="10">
    <source>
        <dbReference type="EMBL" id="MEB3749868.1"/>
    </source>
</evidence>
<dbReference type="Proteomes" id="UP000029267">
    <property type="component" value="Unassembled WGS sequence"/>
</dbReference>
<sequence length="382" mass="43321">MATIAQQLVTHLEAQLPCFLVEWRQQMKIAKDDKYIDLAEQNGLAVFELVKEALLRSPSSEAVECLANKIAKERAEMNAGIGALVYNVNLGRRLVIHHALTAPLSISALAPLIGHLNELFDQFLFHAVTKYSELKEKELREKNMLIARSHQDRLTLLGQMSSSFVHEFRNPLTAVIGFIQLLKFEHPDLPYLDIIDHELQQLKFRISQFLHASRKEIVESEKETFSLRRLLEEIIDFLYATIVDCDVNISLAIDESIHIFAYKDQIRQVVVNILLNSIEAVKEKEKPRRIEIVARRQDADIIIDIANNGPAIPADIVETIFEPFFTTKKLGTGIGLYICKNIIADHGGDICCFSNANRTTFSIRLPASSPFRLGMMDEKRGC</sequence>
<organism evidence="10 11">
    <name type="scientific">Geobacillus icigianus</name>
    <dbReference type="NCBI Taxonomy" id="1430331"/>
    <lineage>
        <taxon>Bacteria</taxon>
        <taxon>Bacillati</taxon>
        <taxon>Bacillota</taxon>
        <taxon>Bacilli</taxon>
        <taxon>Bacillales</taxon>
        <taxon>Anoxybacillaceae</taxon>
        <taxon>Geobacillus</taxon>
    </lineage>
</organism>
<dbReference type="PROSITE" id="PS50109">
    <property type="entry name" value="HIS_KIN"/>
    <property type="match status" value="1"/>
</dbReference>
<dbReference type="SMART" id="SM00387">
    <property type="entry name" value="HATPase_c"/>
    <property type="match status" value="1"/>
</dbReference>
<evidence type="ECO:0000313" key="11">
    <source>
        <dbReference type="Proteomes" id="UP000029267"/>
    </source>
</evidence>
<dbReference type="InterPro" id="IPR036890">
    <property type="entry name" value="HATPase_C_sf"/>
</dbReference>
<dbReference type="SUPFAM" id="SSF55874">
    <property type="entry name" value="ATPase domain of HSP90 chaperone/DNA topoisomerase II/histidine kinase"/>
    <property type="match status" value="1"/>
</dbReference>
<evidence type="ECO:0000256" key="4">
    <source>
        <dbReference type="ARBA" id="ARBA00022679"/>
    </source>
</evidence>
<evidence type="ECO:0000256" key="2">
    <source>
        <dbReference type="ARBA" id="ARBA00012438"/>
    </source>
</evidence>
<comment type="catalytic activity">
    <reaction evidence="1">
        <text>ATP + protein L-histidine = ADP + protein N-phospho-L-histidine.</text>
        <dbReference type="EC" id="2.7.13.3"/>
    </reaction>
</comment>
<dbReference type="SUPFAM" id="SSF47384">
    <property type="entry name" value="Homodimeric domain of signal transducing histidine kinase"/>
    <property type="match status" value="1"/>
</dbReference>
<keyword evidence="4 10" id="KW-0808">Transferase</keyword>
<dbReference type="Gene3D" id="1.10.490.70">
    <property type="entry name" value="Histidine kinase N-terminal domain"/>
    <property type="match status" value="1"/>
</dbReference>
<dbReference type="EMBL" id="JPYA02000001">
    <property type="protein sequence ID" value="MEB3749868.1"/>
    <property type="molecule type" value="Genomic_DNA"/>
</dbReference>
<evidence type="ECO:0000256" key="7">
    <source>
        <dbReference type="ARBA" id="ARBA00022840"/>
    </source>
</evidence>
<dbReference type="InterPro" id="IPR003661">
    <property type="entry name" value="HisK_dim/P_dom"/>
</dbReference>
<dbReference type="Gene3D" id="3.30.565.10">
    <property type="entry name" value="Histidine kinase-like ATPase, C-terminal domain"/>
    <property type="match status" value="1"/>
</dbReference>
<dbReference type="Gene3D" id="1.10.287.130">
    <property type="match status" value="1"/>
</dbReference>
<dbReference type="EC" id="2.7.13.3" evidence="2"/>
<gene>
    <name evidence="10" type="ORF">EP10_000707</name>
</gene>
<evidence type="ECO:0000256" key="5">
    <source>
        <dbReference type="ARBA" id="ARBA00022741"/>
    </source>
</evidence>
<feature type="domain" description="Histidine kinase" evidence="9">
    <location>
        <begin position="163"/>
        <end position="369"/>
    </location>
</feature>
<dbReference type="SMART" id="SM00388">
    <property type="entry name" value="HisKA"/>
    <property type="match status" value="1"/>
</dbReference>
<dbReference type="InterPro" id="IPR004358">
    <property type="entry name" value="Sig_transdc_His_kin-like_C"/>
</dbReference>
<dbReference type="InterPro" id="IPR018984">
    <property type="entry name" value="Histidine_kinase_N"/>
</dbReference>
<dbReference type="Pfam" id="PF09385">
    <property type="entry name" value="HisK_N"/>
    <property type="match status" value="1"/>
</dbReference>
<accession>A0ABU6BEK8</accession>
<dbReference type="PANTHER" id="PTHR43065">
    <property type="entry name" value="SENSOR HISTIDINE KINASE"/>
    <property type="match status" value="1"/>
</dbReference>